<dbReference type="AlphaFoldDB" id="A0A1I8IMG9"/>
<proteinExistence type="predicted"/>
<evidence type="ECO:0000313" key="3">
    <source>
        <dbReference type="WBParaSite" id="maker-uti_cns_0014090-snap-gene-0.4-mRNA-1"/>
    </source>
</evidence>
<dbReference type="Proteomes" id="UP000095280">
    <property type="component" value="Unplaced"/>
</dbReference>
<feature type="region of interest" description="Disordered" evidence="1">
    <location>
        <begin position="1"/>
        <end position="20"/>
    </location>
</feature>
<accession>A0A1I8IMG9</accession>
<protein>
    <submittedName>
        <fullName evidence="3">Uncharacterized protein</fullName>
    </submittedName>
</protein>
<feature type="compositionally biased region" description="Basic residues" evidence="1">
    <location>
        <begin position="49"/>
        <end position="61"/>
    </location>
</feature>
<reference evidence="3" key="1">
    <citation type="submission" date="2016-11" db="UniProtKB">
        <authorList>
            <consortium name="WormBaseParasite"/>
        </authorList>
    </citation>
    <scope>IDENTIFICATION</scope>
</reference>
<name>A0A1I8IMG9_9PLAT</name>
<organism evidence="2 3">
    <name type="scientific">Macrostomum lignano</name>
    <dbReference type="NCBI Taxonomy" id="282301"/>
    <lineage>
        <taxon>Eukaryota</taxon>
        <taxon>Metazoa</taxon>
        <taxon>Spiralia</taxon>
        <taxon>Lophotrochozoa</taxon>
        <taxon>Platyhelminthes</taxon>
        <taxon>Rhabditophora</taxon>
        <taxon>Macrostomorpha</taxon>
        <taxon>Macrostomida</taxon>
        <taxon>Macrostomidae</taxon>
        <taxon>Macrostomum</taxon>
    </lineage>
</organism>
<feature type="region of interest" description="Disordered" evidence="1">
    <location>
        <begin position="49"/>
        <end position="73"/>
    </location>
</feature>
<evidence type="ECO:0000256" key="1">
    <source>
        <dbReference type="SAM" id="MobiDB-lite"/>
    </source>
</evidence>
<dbReference type="WBParaSite" id="maker-uti_cns_0014090-snap-gene-0.4-mRNA-1">
    <property type="protein sequence ID" value="maker-uti_cns_0014090-snap-gene-0.4-mRNA-1"/>
    <property type="gene ID" value="maker-uti_cns_0014090-snap-gene-0.4"/>
</dbReference>
<sequence length="73" mass="8778">MQQQQSQQQRKRWYSSSGGEAGFCDRCSQLFSELYEALLDQLCFTWTRHRQQGSRRPRQRRYSSNYPGENPEI</sequence>
<evidence type="ECO:0000313" key="2">
    <source>
        <dbReference type="Proteomes" id="UP000095280"/>
    </source>
</evidence>
<keyword evidence="2" id="KW-1185">Reference proteome</keyword>